<dbReference type="EMBL" id="KE346362">
    <property type="protein sequence ID" value="KJE91330.1"/>
    <property type="molecule type" value="Genomic_DNA"/>
</dbReference>
<evidence type="ECO:0000313" key="2">
    <source>
        <dbReference type="Proteomes" id="UP000008743"/>
    </source>
</evidence>
<organism evidence="1 2">
    <name type="scientific">Capsaspora owczarzaki (strain ATCC 30864)</name>
    <dbReference type="NCBI Taxonomy" id="595528"/>
    <lineage>
        <taxon>Eukaryota</taxon>
        <taxon>Filasterea</taxon>
        <taxon>Capsaspora</taxon>
    </lineage>
</organism>
<dbReference type="Proteomes" id="UP000008743">
    <property type="component" value="Unassembled WGS sequence"/>
</dbReference>
<gene>
    <name evidence="1" type="ORF">CAOG_009550</name>
</gene>
<dbReference type="InParanoid" id="A0A0D2WLB1"/>
<proteinExistence type="predicted"/>
<accession>A0A0D2WLB1</accession>
<keyword evidence="2" id="KW-1185">Reference proteome</keyword>
<protein>
    <submittedName>
        <fullName evidence="1">Uncharacterized protein</fullName>
    </submittedName>
</protein>
<name>A0A0D2WLB1_CAPO3</name>
<evidence type="ECO:0000313" key="1">
    <source>
        <dbReference type="EMBL" id="KJE91330.1"/>
    </source>
</evidence>
<sequence length="117" mass="12941">MRISASSWMNGLTSGIGGLASTNWAIASARTASSCPLRSGTWMRSAKRATMVPAIWKAMSRCWMTSQRSGWSNRPRKPRRRILSESRLSSSAAMVLPRLVKSATKVSAFLFFFDVSH</sequence>
<dbReference type="AlphaFoldDB" id="A0A0D2WLB1"/>
<reference evidence="2" key="1">
    <citation type="submission" date="2011-02" db="EMBL/GenBank/DDBJ databases">
        <title>The Genome Sequence of Capsaspora owczarzaki ATCC 30864.</title>
        <authorList>
            <person name="Russ C."/>
            <person name="Cuomo C."/>
            <person name="Burger G."/>
            <person name="Gray M.W."/>
            <person name="Holland P.W.H."/>
            <person name="King N."/>
            <person name="Lang F.B.F."/>
            <person name="Roger A.J."/>
            <person name="Ruiz-Trillo I."/>
            <person name="Young S.K."/>
            <person name="Zeng Q."/>
            <person name="Gargeya S."/>
            <person name="Alvarado L."/>
            <person name="Berlin A."/>
            <person name="Chapman S.B."/>
            <person name="Chen Z."/>
            <person name="Freedman E."/>
            <person name="Gellesch M."/>
            <person name="Goldberg J."/>
            <person name="Griggs A."/>
            <person name="Gujja S."/>
            <person name="Heilman E."/>
            <person name="Heiman D."/>
            <person name="Howarth C."/>
            <person name="Mehta T."/>
            <person name="Neiman D."/>
            <person name="Pearson M."/>
            <person name="Roberts A."/>
            <person name="Saif S."/>
            <person name="Shea T."/>
            <person name="Shenoy N."/>
            <person name="Sisk P."/>
            <person name="Stolte C."/>
            <person name="Sykes S."/>
            <person name="White J."/>
            <person name="Yandava C."/>
            <person name="Haas B."/>
            <person name="Nusbaum C."/>
            <person name="Birren B."/>
        </authorList>
    </citation>
    <scope>NUCLEOTIDE SEQUENCE</scope>
    <source>
        <strain evidence="2">ATCC 30864</strain>
    </source>
</reference>